<feature type="transmembrane region" description="Helical" evidence="1">
    <location>
        <begin position="78"/>
        <end position="103"/>
    </location>
</feature>
<feature type="transmembrane region" description="Helical" evidence="1">
    <location>
        <begin position="48"/>
        <end position="66"/>
    </location>
</feature>
<keyword evidence="5" id="KW-1185">Reference proteome</keyword>
<dbReference type="Proteomes" id="UP000287865">
    <property type="component" value="Unassembled WGS sequence"/>
</dbReference>
<reference evidence="3 5" key="1">
    <citation type="journal article" date="2018" name="Front. Microbiol.">
        <title>Genome-Based Analysis Reveals the Taxonomy and Diversity of the Family Idiomarinaceae.</title>
        <authorList>
            <person name="Liu Y."/>
            <person name="Lai Q."/>
            <person name="Shao Z."/>
        </authorList>
    </citation>
    <scope>NUCLEOTIDE SEQUENCE [LARGE SCALE GENOMIC DNA]</scope>
    <source>
        <strain evidence="3 5">CF12-14</strain>
    </source>
</reference>
<organism evidence="2 4">
    <name type="scientific">Aliidiomarina maris</name>
    <dbReference type="NCBI Taxonomy" id="531312"/>
    <lineage>
        <taxon>Bacteria</taxon>
        <taxon>Pseudomonadati</taxon>
        <taxon>Pseudomonadota</taxon>
        <taxon>Gammaproteobacteria</taxon>
        <taxon>Alteromonadales</taxon>
        <taxon>Idiomarinaceae</taxon>
        <taxon>Aliidiomarina</taxon>
    </lineage>
</organism>
<keyword evidence="1" id="KW-0812">Transmembrane</keyword>
<dbReference type="RefSeq" id="WP_111570599.1">
    <property type="nucleotide sequence ID" value="NZ_PIPK01000025.1"/>
</dbReference>
<protein>
    <submittedName>
        <fullName evidence="3">Membrane-associated protein</fullName>
    </submittedName>
</protein>
<keyword evidence="1" id="KW-1133">Transmembrane helix</keyword>
<reference evidence="2 4" key="2">
    <citation type="submission" date="2018-06" db="EMBL/GenBank/DDBJ databases">
        <title>Genomic Encyclopedia of Type Strains, Phase III (KMG-III): the genomes of soil and plant-associated and newly described type strains.</title>
        <authorList>
            <person name="Whitman W."/>
        </authorList>
    </citation>
    <scope>NUCLEOTIDE SEQUENCE [LARGE SCALE GENOMIC DNA]</scope>
    <source>
        <strain evidence="2 4">CGMCC 1.15366</strain>
    </source>
</reference>
<evidence type="ECO:0000256" key="1">
    <source>
        <dbReference type="SAM" id="Phobius"/>
    </source>
</evidence>
<dbReference type="OrthoDB" id="188694at2"/>
<dbReference type="AlphaFoldDB" id="A0A327WMH9"/>
<feature type="transmembrane region" description="Helical" evidence="1">
    <location>
        <begin position="140"/>
        <end position="157"/>
    </location>
</feature>
<name>A0A327WMH9_9GAMM</name>
<evidence type="ECO:0000313" key="5">
    <source>
        <dbReference type="Proteomes" id="UP000287865"/>
    </source>
</evidence>
<evidence type="ECO:0000313" key="3">
    <source>
        <dbReference type="EMBL" id="RUO18097.1"/>
    </source>
</evidence>
<dbReference type="EMBL" id="PIPK01000025">
    <property type="protein sequence ID" value="RUO18097.1"/>
    <property type="molecule type" value="Genomic_DNA"/>
</dbReference>
<evidence type="ECO:0000313" key="4">
    <source>
        <dbReference type="Proteomes" id="UP000249203"/>
    </source>
</evidence>
<accession>A0A327WMH9</accession>
<dbReference type="Proteomes" id="UP000249203">
    <property type="component" value="Unassembled WGS sequence"/>
</dbReference>
<comment type="caution">
    <text evidence="2">The sequence shown here is derived from an EMBL/GenBank/DDBJ whole genome shotgun (WGS) entry which is preliminary data.</text>
</comment>
<sequence length="204" mass="23284">MNLLNFRHHQYTRAGSGHDVPMWLKVSFTALAVVVFVAYWDYYGPENYLWFSDIALFALVPALWLGNRLIASTMAIAVLIPEIVWTLDFITLSYFSVLANYMFEAERALHIRVLSGKFHLALPPVLIYMLYKFGYGRRGFALQCLVALIVLPVTYLVSDPEANINWAFGSGEAQDMINPWLYLLLLWFAMVVIIYLPIGYANAS</sequence>
<evidence type="ECO:0000313" key="2">
    <source>
        <dbReference type="EMBL" id="RAJ92891.1"/>
    </source>
</evidence>
<feature type="transmembrane region" description="Helical" evidence="1">
    <location>
        <begin position="177"/>
        <end position="198"/>
    </location>
</feature>
<keyword evidence="1" id="KW-0472">Membrane</keyword>
<feature type="transmembrane region" description="Helical" evidence="1">
    <location>
        <begin position="109"/>
        <end position="131"/>
    </location>
</feature>
<dbReference type="EMBL" id="QLMD01000028">
    <property type="protein sequence ID" value="RAJ92891.1"/>
    <property type="molecule type" value="Genomic_DNA"/>
</dbReference>
<feature type="transmembrane region" description="Helical" evidence="1">
    <location>
        <begin position="20"/>
        <end position="42"/>
    </location>
</feature>
<proteinExistence type="predicted"/>
<gene>
    <name evidence="2" type="ORF">B0I24_1282</name>
    <name evidence="3" type="ORF">CWE07_14200</name>
</gene>